<feature type="chain" id="PRO_5045401856" evidence="1">
    <location>
        <begin position="18"/>
        <end position="103"/>
    </location>
</feature>
<name>A0ABS1QSM3_9GAMM</name>
<dbReference type="RefSeq" id="WP_202084370.1">
    <property type="nucleotide sequence ID" value="NZ_JAERTZ010000019.1"/>
</dbReference>
<dbReference type="EMBL" id="JAERTZ010000019">
    <property type="protein sequence ID" value="MBL1377461.1"/>
    <property type="molecule type" value="Genomic_DNA"/>
</dbReference>
<protein>
    <submittedName>
        <fullName evidence="2">Uncharacterized protein</fullName>
    </submittedName>
</protein>
<keyword evidence="1" id="KW-0732">Signal</keyword>
<dbReference type="Proteomes" id="UP000638570">
    <property type="component" value="Unassembled WGS sequence"/>
</dbReference>
<proteinExistence type="predicted"/>
<evidence type="ECO:0000256" key="1">
    <source>
        <dbReference type="SAM" id="SignalP"/>
    </source>
</evidence>
<reference evidence="3" key="1">
    <citation type="submission" date="2021-01" db="EMBL/GenBank/DDBJ databases">
        <title>Genome public.</title>
        <authorList>
            <person name="Liu C."/>
            <person name="Sun Q."/>
        </authorList>
    </citation>
    <scope>NUCLEOTIDE SEQUENCE [LARGE SCALE GENOMIC DNA]</scope>
    <source>
        <strain evidence="3">CGMCC 1.18722</strain>
    </source>
</reference>
<sequence length="103" mass="10733">MKKIIMLSAFLSASVFAGQEFDSLQVMDTDLLSESRGMIQIYDQENNTVQAGVAGNVIGAISGNNTISPGAFVGAHGILLINLGSGQSNVTNMSANVNLIMAK</sequence>
<gene>
    <name evidence="2" type="ORF">JKV55_08975</name>
</gene>
<organism evidence="2 3">
    <name type="scientific">Zobellella iuensis</name>
    <dbReference type="NCBI Taxonomy" id="2803811"/>
    <lineage>
        <taxon>Bacteria</taxon>
        <taxon>Pseudomonadati</taxon>
        <taxon>Pseudomonadota</taxon>
        <taxon>Gammaproteobacteria</taxon>
        <taxon>Aeromonadales</taxon>
        <taxon>Aeromonadaceae</taxon>
        <taxon>Zobellella</taxon>
    </lineage>
</organism>
<keyword evidence="3" id="KW-1185">Reference proteome</keyword>
<evidence type="ECO:0000313" key="3">
    <source>
        <dbReference type="Proteomes" id="UP000638570"/>
    </source>
</evidence>
<feature type="signal peptide" evidence="1">
    <location>
        <begin position="1"/>
        <end position="17"/>
    </location>
</feature>
<comment type="caution">
    <text evidence="2">The sequence shown here is derived from an EMBL/GenBank/DDBJ whole genome shotgun (WGS) entry which is preliminary data.</text>
</comment>
<evidence type="ECO:0000313" key="2">
    <source>
        <dbReference type="EMBL" id="MBL1377461.1"/>
    </source>
</evidence>
<accession>A0ABS1QSM3</accession>